<gene>
    <name evidence="5" type="ORF">Amac_041960</name>
</gene>
<feature type="chain" id="PRO_5038382343" description="RCC1-like domain-containing protein" evidence="3">
    <location>
        <begin position="21"/>
        <end position="511"/>
    </location>
</feature>
<evidence type="ECO:0000256" key="2">
    <source>
        <dbReference type="ARBA" id="ARBA00022737"/>
    </source>
</evidence>
<dbReference type="Pfam" id="PF00415">
    <property type="entry name" value="RCC1"/>
    <property type="match status" value="2"/>
</dbReference>
<sequence length="511" mass="52080">MSSILRRSWLARLAVGTVVAASVVGPAVSAQAVTGTGWSHAAGWGQNQFGEVGDGGATAPQASTPVAVDGAGHGFTKVSAGNGHSVAIGTFGTVWTWGNNNVGQLGDGTTQRRLSPVRVQGLIGVVDVAAGEDFTLAVTSNGAVWAWGNNYAGQLGDGTTQRRFSPVQATALSGVTQVSAGMDFGLALRADGTVWGWGENSIGQLGLGTWTDQPFPAQLPTLTGVDKVDAGYYHALARRTDGTVWGWGYNWDGQVGDGTQISRPLPVLVFSGNALDLSAGGLHSLAIRSDGRLFAWGDNTHGQLGIGTTEGKLRPAKVRDLGLNVRVVSAGYLHSLALLADGTAWASGDNEFGQLGTGSPAGTLIPVQVPGLAAVSGISAGFRHSLAVREVPKPAYTVEIVSKLPRLEPGGSLTAQVVTTALNGSAQQIDLTAVVSEPPPSIAALPQSGVGATVSPKIVTAGDTATLTLVAQPNAPHGTYEVVVTARTPVGVIPAANVTTVFTVEIGWPSS</sequence>
<dbReference type="InterPro" id="IPR051553">
    <property type="entry name" value="Ran_GTPase-activating"/>
</dbReference>
<accession>A0A5M3WR57</accession>
<dbReference type="GO" id="GO:0005737">
    <property type="term" value="C:cytoplasm"/>
    <property type="evidence" value="ECO:0007669"/>
    <property type="project" value="TreeGrafter"/>
</dbReference>
<dbReference type="PRINTS" id="PR00633">
    <property type="entry name" value="RCCNDNSATION"/>
</dbReference>
<dbReference type="PANTHER" id="PTHR45982:SF1">
    <property type="entry name" value="REGULATOR OF CHROMOSOME CONDENSATION"/>
    <property type="match status" value="1"/>
</dbReference>
<dbReference type="InterPro" id="IPR058923">
    <property type="entry name" value="RCC1-like_dom"/>
</dbReference>
<dbReference type="RefSeq" id="WP_170322580.1">
    <property type="nucleotide sequence ID" value="NZ_BAAAHL010000037.1"/>
</dbReference>
<proteinExistence type="predicted"/>
<dbReference type="PANTHER" id="PTHR45982">
    <property type="entry name" value="REGULATOR OF CHROMOSOME CONDENSATION"/>
    <property type="match status" value="1"/>
</dbReference>
<keyword evidence="2" id="KW-0677">Repeat</keyword>
<dbReference type="AlphaFoldDB" id="A0A5M3WR57"/>
<dbReference type="PROSITE" id="PS50012">
    <property type="entry name" value="RCC1_3"/>
    <property type="match status" value="7"/>
</dbReference>
<dbReference type="InterPro" id="IPR009091">
    <property type="entry name" value="RCC1/BLIP-II"/>
</dbReference>
<dbReference type="EMBL" id="BLAE01000023">
    <property type="protein sequence ID" value="GES10599.1"/>
    <property type="molecule type" value="Genomic_DNA"/>
</dbReference>
<keyword evidence="1" id="KW-0344">Guanine-nucleotide releasing factor</keyword>
<organism evidence="5 6">
    <name type="scientific">Acrocarpospora macrocephala</name>
    <dbReference type="NCBI Taxonomy" id="150177"/>
    <lineage>
        <taxon>Bacteria</taxon>
        <taxon>Bacillati</taxon>
        <taxon>Actinomycetota</taxon>
        <taxon>Actinomycetes</taxon>
        <taxon>Streptosporangiales</taxon>
        <taxon>Streptosporangiaceae</taxon>
        <taxon>Acrocarpospora</taxon>
    </lineage>
</organism>
<dbReference type="GO" id="GO:0005085">
    <property type="term" value="F:guanyl-nucleotide exchange factor activity"/>
    <property type="evidence" value="ECO:0007669"/>
    <property type="project" value="TreeGrafter"/>
</dbReference>
<evidence type="ECO:0000259" key="4">
    <source>
        <dbReference type="Pfam" id="PF25390"/>
    </source>
</evidence>
<evidence type="ECO:0000256" key="1">
    <source>
        <dbReference type="ARBA" id="ARBA00022658"/>
    </source>
</evidence>
<dbReference type="InterPro" id="IPR000408">
    <property type="entry name" value="Reg_chr_condens"/>
</dbReference>
<keyword evidence="6" id="KW-1185">Reference proteome</keyword>
<keyword evidence="3" id="KW-0732">Signal</keyword>
<comment type="caution">
    <text evidence="5">The sequence shown here is derived from an EMBL/GenBank/DDBJ whole genome shotgun (WGS) entry which is preliminary data.</text>
</comment>
<dbReference type="PROSITE" id="PS51318">
    <property type="entry name" value="TAT"/>
    <property type="match status" value="1"/>
</dbReference>
<feature type="domain" description="RCC1-like" evidence="4">
    <location>
        <begin position="38"/>
        <end position="281"/>
    </location>
</feature>
<evidence type="ECO:0000313" key="5">
    <source>
        <dbReference type="EMBL" id="GES10599.1"/>
    </source>
</evidence>
<dbReference type="InterPro" id="IPR006311">
    <property type="entry name" value="TAT_signal"/>
</dbReference>
<protein>
    <recommendedName>
        <fullName evidence="4">RCC1-like domain-containing protein</fullName>
    </recommendedName>
</protein>
<dbReference type="Proteomes" id="UP000331127">
    <property type="component" value="Unassembled WGS sequence"/>
</dbReference>
<evidence type="ECO:0000313" key="6">
    <source>
        <dbReference type="Proteomes" id="UP000331127"/>
    </source>
</evidence>
<reference evidence="5 6" key="1">
    <citation type="submission" date="2019-10" db="EMBL/GenBank/DDBJ databases">
        <title>Whole genome shotgun sequence of Acrocarpospora macrocephala NBRC 16266.</title>
        <authorList>
            <person name="Ichikawa N."/>
            <person name="Kimura A."/>
            <person name="Kitahashi Y."/>
            <person name="Komaki H."/>
            <person name="Oguchi A."/>
        </authorList>
    </citation>
    <scope>NUCLEOTIDE SEQUENCE [LARGE SCALE GENOMIC DNA]</scope>
    <source>
        <strain evidence="5 6">NBRC 16266</strain>
    </source>
</reference>
<feature type="signal peptide" evidence="3">
    <location>
        <begin position="1"/>
        <end position="20"/>
    </location>
</feature>
<dbReference type="Pfam" id="PF25390">
    <property type="entry name" value="WD40_RLD"/>
    <property type="match status" value="1"/>
</dbReference>
<dbReference type="Gene3D" id="2.130.10.30">
    <property type="entry name" value="Regulator of chromosome condensation 1/beta-lactamase-inhibitor protein II"/>
    <property type="match status" value="2"/>
</dbReference>
<name>A0A5M3WR57_9ACTN</name>
<dbReference type="SUPFAM" id="SSF50985">
    <property type="entry name" value="RCC1/BLIP-II"/>
    <property type="match status" value="1"/>
</dbReference>
<dbReference type="PROSITE" id="PS00626">
    <property type="entry name" value="RCC1_2"/>
    <property type="match status" value="2"/>
</dbReference>
<evidence type="ECO:0000256" key="3">
    <source>
        <dbReference type="SAM" id="SignalP"/>
    </source>
</evidence>